<feature type="compositionally biased region" description="Pro residues" evidence="1">
    <location>
        <begin position="44"/>
        <end position="53"/>
    </location>
</feature>
<name>A0ABT5E012_9BACT</name>
<evidence type="ECO:0000313" key="2">
    <source>
        <dbReference type="EMBL" id="MDC0718659.1"/>
    </source>
</evidence>
<evidence type="ECO:0000313" key="3">
    <source>
        <dbReference type="Proteomes" id="UP001221686"/>
    </source>
</evidence>
<feature type="region of interest" description="Disordered" evidence="1">
    <location>
        <begin position="27"/>
        <end position="58"/>
    </location>
</feature>
<sequence length="218" mass="23307">MKVSLVILAAWWSALLAPIEPVKPKVPSPVPVSPKVPSTHVAPLKPPPPPPPEQIDTSKLPKISQAPLFTWKPGNYSAESLKLPEVIPMEKFDGWHGGPNWPHLDHAVIVVTDNAKDSQRFMAFMVDLRDQRVAAIRDGDRHKHFASIGQTVPGDNNHQQAVPQSIMSLAGSGAVIILRPPVPPGPGGIPDDITRRILDASNIAGQAGLAIAGQLGRG</sequence>
<dbReference type="RefSeq" id="WP_272087138.1">
    <property type="nucleotide sequence ID" value="NZ_JAQNDL010000001.1"/>
</dbReference>
<organism evidence="2 3">
    <name type="scientific">Nannocystis bainbridge</name>
    <dbReference type="NCBI Taxonomy" id="2995303"/>
    <lineage>
        <taxon>Bacteria</taxon>
        <taxon>Pseudomonadati</taxon>
        <taxon>Myxococcota</taxon>
        <taxon>Polyangia</taxon>
        <taxon>Nannocystales</taxon>
        <taxon>Nannocystaceae</taxon>
        <taxon>Nannocystis</taxon>
    </lineage>
</organism>
<comment type="caution">
    <text evidence="2">The sequence shown here is derived from an EMBL/GenBank/DDBJ whole genome shotgun (WGS) entry which is preliminary data.</text>
</comment>
<evidence type="ECO:0000256" key="1">
    <source>
        <dbReference type="SAM" id="MobiDB-lite"/>
    </source>
</evidence>
<proteinExistence type="predicted"/>
<protein>
    <submittedName>
        <fullName evidence="2">Uncharacterized protein</fullName>
    </submittedName>
</protein>
<reference evidence="2 3" key="1">
    <citation type="submission" date="2022-11" db="EMBL/GenBank/DDBJ databases">
        <title>Minimal conservation of predation-associated metabolite biosynthetic gene clusters underscores biosynthetic potential of Myxococcota including descriptions for ten novel species: Archangium lansinium sp. nov., Myxococcus landrumus sp. nov., Nannocystis bai.</title>
        <authorList>
            <person name="Ahearne A."/>
            <person name="Stevens C."/>
            <person name="Dowd S."/>
        </authorList>
    </citation>
    <scope>NUCLEOTIDE SEQUENCE [LARGE SCALE GENOMIC DNA]</scope>
    <source>
        <strain evidence="2 3">BB15-2</strain>
    </source>
</reference>
<dbReference type="Proteomes" id="UP001221686">
    <property type="component" value="Unassembled WGS sequence"/>
</dbReference>
<gene>
    <name evidence="2" type="ORF">POL25_17265</name>
</gene>
<keyword evidence="3" id="KW-1185">Reference proteome</keyword>
<accession>A0ABT5E012</accession>
<dbReference type="EMBL" id="JAQNDL010000001">
    <property type="protein sequence ID" value="MDC0718659.1"/>
    <property type="molecule type" value="Genomic_DNA"/>
</dbReference>